<dbReference type="PANTHER" id="PTHR11012:SF30">
    <property type="entry name" value="PROTEIN KINASE-LIKE DOMAIN-CONTAINING"/>
    <property type="match status" value="1"/>
</dbReference>
<dbReference type="EMBL" id="JBAKBA010000046">
    <property type="protein sequence ID" value="MEL0660560.1"/>
    <property type="molecule type" value="Genomic_DNA"/>
</dbReference>
<dbReference type="PANTHER" id="PTHR11012">
    <property type="entry name" value="PROTEIN KINASE-LIKE DOMAIN-CONTAINING"/>
    <property type="match status" value="1"/>
</dbReference>
<dbReference type="SUPFAM" id="SSF56112">
    <property type="entry name" value="Protein kinase-like (PK-like)"/>
    <property type="match status" value="1"/>
</dbReference>
<evidence type="ECO:0000259" key="1">
    <source>
        <dbReference type="SMART" id="SM00587"/>
    </source>
</evidence>
<dbReference type="Gene3D" id="3.90.1200.10">
    <property type="match status" value="1"/>
</dbReference>
<dbReference type="Proteomes" id="UP001366060">
    <property type="component" value="Unassembled WGS sequence"/>
</dbReference>
<sequence>MPISSSLKTTLLSLTRAQAITDVQLIQGVWGGYGELFRVSLQGSENSSVVVKLVNTPQPSSHPKGWNTTLSHQRKLHSYQVEANWYAHYTDLNNDDCYSPRCIAVQSNQQQSLLILEDLAAVGYPIVKTEATLDETKTCIKWLANFHALHLQRKANDLWATGTYWHLATRPDELAALQDSELKHSAQRIDQVLSQSPFQTLVHGDAKLANFCFSDDATKVAAVDFQYVGQGCGMKDLILFISSAIPPERCAELQTPLVDYYFQCLTDVVIKTRQDIDATQLALAWRPLYAIAWADFQRFVKGWSPNHWKINEYTEQLTKQAIDSLIQFPK</sequence>
<dbReference type="InterPro" id="IPR004119">
    <property type="entry name" value="EcKL"/>
</dbReference>
<dbReference type="InterPro" id="IPR015897">
    <property type="entry name" value="CHK_kinase-like"/>
</dbReference>
<proteinExistence type="predicted"/>
<gene>
    <name evidence="2" type="ORF">V6255_15575</name>
</gene>
<dbReference type="InterPro" id="IPR011009">
    <property type="entry name" value="Kinase-like_dom_sf"/>
</dbReference>
<evidence type="ECO:0000313" key="2">
    <source>
        <dbReference type="EMBL" id="MEL0660560.1"/>
    </source>
</evidence>
<accession>A0ABU9HF81</accession>
<protein>
    <submittedName>
        <fullName evidence="2">Phosphotransferase</fullName>
    </submittedName>
</protein>
<comment type="caution">
    <text evidence="2">The sequence shown here is derived from an EMBL/GenBank/DDBJ whole genome shotgun (WGS) entry which is preliminary data.</text>
</comment>
<reference evidence="2 3" key="1">
    <citation type="submission" date="2024-02" db="EMBL/GenBank/DDBJ databases">
        <title>Bacteria isolated from the canopy kelp, Nereocystis luetkeana.</title>
        <authorList>
            <person name="Pfister C.A."/>
            <person name="Younker I.T."/>
            <person name="Light S.H."/>
        </authorList>
    </citation>
    <scope>NUCLEOTIDE SEQUENCE [LARGE SCALE GENOMIC DNA]</scope>
    <source>
        <strain evidence="2 3">TI.2.07</strain>
    </source>
</reference>
<name>A0ABU9HF81_9GAMM</name>
<feature type="domain" description="CHK kinase-like" evidence="1">
    <location>
        <begin position="114"/>
        <end position="271"/>
    </location>
</feature>
<dbReference type="SMART" id="SM00587">
    <property type="entry name" value="CHK"/>
    <property type="match status" value="1"/>
</dbReference>
<keyword evidence="3" id="KW-1185">Reference proteome</keyword>
<dbReference type="RefSeq" id="WP_341628987.1">
    <property type="nucleotide sequence ID" value="NZ_JBAKBA010000046.1"/>
</dbReference>
<organism evidence="2 3">
    <name type="scientific">Psychromonas arctica</name>
    <dbReference type="NCBI Taxonomy" id="168275"/>
    <lineage>
        <taxon>Bacteria</taxon>
        <taxon>Pseudomonadati</taxon>
        <taxon>Pseudomonadota</taxon>
        <taxon>Gammaproteobacteria</taxon>
        <taxon>Alteromonadales</taxon>
        <taxon>Psychromonadaceae</taxon>
        <taxon>Psychromonas</taxon>
    </lineage>
</organism>
<dbReference type="Pfam" id="PF02958">
    <property type="entry name" value="EcKL"/>
    <property type="match status" value="2"/>
</dbReference>
<evidence type="ECO:0000313" key="3">
    <source>
        <dbReference type="Proteomes" id="UP001366060"/>
    </source>
</evidence>